<dbReference type="InterPro" id="IPR003598">
    <property type="entry name" value="Ig_sub2"/>
</dbReference>
<feature type="region of interest" description="Disordered" evidence="3">
    <location>
        <begin position="689"/>
        <end position="859"/>
    </location>
</feature>
<keyword evidence="1" id="KW-0732">Signal</keyword>
<feature type="compositionally biased region" description="Polar residues" evidence="3">
    <location>
        <begin position="556"/>
        <end position="580"/>
    </location>
</feature>
<keyword evidence="4" id="KW-0812">Transmembrane</keyword>
<dbReference type="GO" id="GO:0007156">
    <property type="term" value="P:homophilic cell adhesion via plasma membrane adhesion molecules"/>
    <property type="evidence" value="ECO:0007669"/>
    <property type="project" value="TreeGrafter"/>
</dbReference>
<feature type="region of interest" description="Disordered" evidence="3">
    <location>
        <begin position="470"/>
        <end position="497"/>
    </location>
</feature>
<feature type="compositionally biased region" description="Low complexity" evidence="3">
    <location>
        <begin position="1099"/>
        <end position="1112"/>
    </location>
</feature>
<dbReference type="InterPro" id="IPR036179">
    <property type="entry name" value="Ig-like_dom_sf"/>
</dbReference>
<dbReference type="SMART" id="SM00408">
    <property type="entry name" value="IGc2"/>
    <property type="match status" value="1"/>
</dbReference>
<dbReference type="InterPro" id="IPR013783">
    <property type="entry name" value="Ig-like_fold"/>
</dbReference>
<feature type="compositionally biased region" description="Basic and acidic residues" evidence="3">
    <location>
        <begin position="545"/>
        <end position="554"/>
    </location>
</feature>
<dbReference type="Gene3D" id="2.60.40.10">
    <property type="entry name" value="Immunoglobulins"/>
    <property type="match status" value="2"/>
</dbReference>
<feature type="compositionally biased region" description="Low complexity" evidence="3">
    <location>
        <begin position="655"/>
        <end position="667"/>
    </location>
</feature>
<sequence length="1202" mass="127201">MGWRFVIQPSNQTAKKGENVTLVCRPPRSRPTARVSWVKDSGPLAPLSVTPTGDLVFHRVQESDAGTYFCRASNDHLNRSVSSRSVSLTVLGIAPYSESAAPAGDSAPRGGLCGCSVRWGATLHPPSVGTRGFPPHRPGARQRNASLYFLSLRSYDEGTYTCEASNILGQDRRTATIRVTVIPAIVSFSGQVSSRLGAPAELPCRAVGVLPITSLRCGVRTQATTTVEQRTGRGETRYTPSSLSQRKNTNEELPAVQFNGSVLKNHSGMNPGLKLSDAHWTRHSQANLNVYVTERYRIRRTTATGPTSQPTSQPTFQPAQPTSQPTSQPAQPTSQPTSQPAQPTSQPTLHTPPSPTDRQLIDRNGPPPPIILPFSSPYSGSCVTSSRAAAGLRDAGLLATAVPTPHRSFGHSHLTKKTTARQLQHVVGETSTEQSGEDREVSHRRADALASPGVISAGLISFPESVFSPPRSLDATEPTTQFFTHRGNPATPVNRHGPDSVALSLALHATLRTSRPSFTASLYSRPQLQPPPTQGSTVEWQLAEDVRGSPEKRMQASLTDPNSEATHNPSRPPSTQSSFPQLGPELPLTSVYGEPQPPFTPTASPLPPPPKPESSSTPQDSPSPTGPLSSSQPEPQLPSIQPHGPFHSPPSVSAPTTTTTTITTITPTIIPTTTTTTLTTTTITTITPTTTTTTPTTTTITTTTPTPTTTTPTTTTITTTTPTPTTTTITTTTPTPTTTTPTTTTTTTTPTTTTPTTTTTTPTTPTTTITPTTTTTTTTPTPTTTTMADQLTSPSRTSVPKGPSPSTPAGPDGVRSDASQAADPAQTSGSTSDLRPTVGLKTNTSQSPMTSDDPRVTQKSPSWLPVLEKHDVPIVVGVGVSLAFIFITMAFYSLFQNNEPVPTNRAAQRNVGVPVRHAERQTPGKTYDNRAFEDDECVAVIEQSPNTADTRAQPLGPSLVMVQMEPPPEDLSENHQLSLLEDLAVPSVETCPLRGTLLDSQVDARVEEDKSFSSSPPSARLRCVEDWVTGSHPVCQEPPPSPLPPPFSLPPPLSSSLASHSPSPTISLCPSSPLPSSLATVREERRHSSLPFQTPAEPTSAASSHASATTSSTLPVHHSLSVSHAVSSPLLVSHHVSLGASTTVTVDVHFYAPATTAMAIATSTHINSQVSNTTPATGPLFNFPLANGQESDQSALRMPQSK</sequence>
<evidence type="ECO:0000256" key="1">
    <source>
        <dbReference type="ARBA" id="ARBA00022729"/>
    </source>
</evidence>
<feature type="compositionally biased region" description="Low complexity" evidence="3">
    <location>
        <begin position="1054"/>
        <end position="1078"/>
    </location>
</feature>
<feature type="region of interest" description="Disordered" evidence="3">
    <location>
        <begin position="545"/>
        <end position="667"/>
    </location>
</feature>
<feature type="transmembrane region" description="Helical" evidence="4">
    <location>
        <begin position="874"/>
        <end position="895"/>
    </location>
</feature>
<dbReference type="PROSITE" id="PS50835">
    <property type="entry name" value="IG_LIKE"/>
    <property type="match status" value="1"/>
</dbReference>
<comment type="caution">
    <text evidence="6">The sequence shown here is derived from an EMBL/GenBank/DDBJ whole genome shotgun (WGS) entry which is preliminary data.</text>
</comment>
<protein>
    <submittedName>
        <fullName evidence="6">Hemicentin-1</fullName>
    </submittedName>
</protein>
<feature type="compositionally biased region" description="Pro residues" evidence="3">
    <location>
        <begin position="1036"/>
        <end position="1053"/>
    </location>
</feature>
<evidence type="ECO:0000313" key="7">
    <source>
        <dbReference type="Proteomes" id="UP001174136"/>
    </source>
</evidence>
<feature type="compositionally biased region" description="Polar residues" evidence="3">
    <location>
        <begin position="787"/>
        <end position="798"/>
    </location>
</feature>
<dbReference type="InterPro" id="IPR007110">
    <property type="entry name" value="Ig-like_dom"/>
</dbReference>
<keyword evidence="2" id="KW-1015">Disulfide bond</keyword>
<proteinExistence type="predicted"/>
<evidence type="ECO:0000256" key="3">
    <source>
        <dbReference type="SAM" id="MobiDB-lite"/>
    </source>
</evidence>
<feature type="compositionally biased region" description="Low complexity" evidence="3">
    <location>
        <begin position="689"/>
        <end position="786"/>
    </location>
</feature>
<feature type="compositionally biased region" description="Polar residues" evidence="3">
    <location>
        <begin position="825"/>
        <end position="850"/>
    </location>
</feature>
<accession>A0AA47MNX1</accession>
<evidence type="ECO:0000256" key="2">
    <source>
        <dbReference type="ARBA" id="ARBA00023157"/>
    </source>
</evidence>
<reference evidence="6" key="1">
    <citation type="journal article" date="2023" name="Front. Mar. Sci.">
        <title>A new Merluccius polli reference genome to investigate the effects of global change in West African waters.</title>
        <authorList>
            <person name="Mateo J.L."/>
            <person name="Blanco-Fernandez C."/>
            <person name="Garcia-Vazquez E."/>
            <person name="Machado-Schiaffino G."/>
        </authorList>
    </citation>
    <scope>NUCLEOTIDE SEQUENCE</scope>
    <source>
        <strain evidence="6">C29</strain>
        <tissue evidence="6">Fin</tissue>
    </source>
</reference>
<keyword evidence="7" id="KW-1185">Reference proteome</keyword>
<feature type="domain" description="Ig-like" evidence="5">
    <location>
        <begin position="3"/>
        <end position="89"/>
    </location>
</feature>
<dbReference type="AlphaFoldDB" id="A0AA47MNX1"/>
<feature type="compositionally biased region" description="Low complexity" evidence="3">
    <location>
        <begin position="302"/>
        <end position="348"/>
    </location>
</feature>
<gene>
    <name evidence="6" type="primary">Hmcn1_2</name>
    <name evidence="6" type="ORF">N1851_018422</name>
</gene>
<evidence type="ECO:0000259" key="5">
    <source>
        <dbReference type="PROSITE" id="PS50835"/>
    </source>
</evidence>
<feature type="region of interest" description="Disordered" evidence="3">
    <location>
        <begin position="1033"/>
        <end position="1112"/>
    </location>
</feature>
<dbReference type="Proteomes" id="UP001174136">
    <property type="component" value="Unassembled WGS sequence"/>
</dbReference>
<dbReference type="GO" id="GO:0005886">
    <property type="term" value="C:plasma membrane"/>
    <property type="evidence" value="ECO:0007669"/>
    <property type="project" value="TreeGrafter"/>
</dbReference>
<feature type="region of interest" description="Disordered" evidence="3">
    <location>
        <begin position="226"/>
        <end position="251"/>
    </location>
</feature>
<dbReference type="SUPFAM" id="SSF48726">
    <property type="entry name" value="Immunoglobulin"/>
    <property type="match status" value="2"/>
</dbReference>
<dbReference type="Pfam" id="PF13927">
    <property type="entry name" value="Ig_3"/>
    <property type="match status" value="1"/>
</dbReference>
<dbReference type="EMBL" id="JAOPHQ010003414">
    <property type="protein sequence ID" value="KAK0143447.1"/>
    <property type="molecule type" value="Genomic_DNA"/>
</dbReference>
<name>A0AA47MNX1_MERPO</name>
<dbReference type="PANTHER" id="PTHR45080:SF8">
    <property type="entry name" value="IG-LIKE DOMAIN-CONTAINING PROTEIN"/>
    <property type="match status" value="1"/>
</dbReference>
<feature type="compositionally biased region" description="Polar residues" evidence="3">
    <location>
        <begin position="238"/>
        <end position="247"/>
    </location>
</feature>
<keyword evidence="4" id="KW-1133">Transmembrane helix</keyword>
<dbReference type="PANTHER" id="PTHR45080">
    <property type="entry name" value="CONTACTIN 5"/>
    <property type="match status" value="1"/>
</dbReference>
<evidence type="ECO:0000256" key="4">
    <source>
        <dbReference type="SAM" id="Phobius"/>
    </source>
</evidence>
<feature type="region of interest" description="Disordered" evidence="3">
    <location>
        <begin position="302"/>
        <end position="373"/>
    </location>
</feature>
<feature type="compositionally biased region" description="Low complexity" evidence="3">
    <location>
        <begin position="613"/>
        <end position="642"/>
    </location>
</feature>
<organism evidence="6 7">
    <name type="scientific">Merluccius polli</name>
    <name type="common">Benguela hake</name>
    <name type="synonym">Merluccius cadenati</name>
    <dbReference type="NCBI Taxonomy" id="89951"/>
    <lineage>
        <taxon>Eukaryota</taxon>
        <taxon>Metazoa</taxon>
        <taxon>Chordata</taxon>
        <taxon>Craniata</taxon>
        <taxon>Vertebrata</taxon>
        <taxon>Euteleostomi</taxon>
        <taxon>Actinopterygii</taxon>
        <taxon>Neopterygii</taxon>
        <taxon>Teleostei</taxon>
        <taxon>Neoteleostei</taxon>
        <taxon>Acanthomorphata</taxon>
        <taxon>Zeiogadaria</taxon>
        <taxon>Gadariae</taxon>
        <taxon>Gadiformes</taxon>
        <taxon>Gadoidei</taxon>
        <taxon>Merlucciidae</taxon>
        <taxon>Merluccius</taxon>
    </lineage>
</organism>
<evidence type="ECO:0000313" key="6">
    <source>
        <dbReference type="EMBL" id="KAK0143447.1"/>
    </source>
</evidence>
<dbReference type="SMART" id="SM00409">
    <property type="entry name" value="IG"/>
    <property type="match status" value="2"/>
</dbReference>
<keyword evidence="4" id="KW-0472">Membrane</keyword>
<dbReference type="InterPro" id="IPR050958">
    <property type="entry name" value="Cell_Adh-Cytoskel_Orgn"/>
</dbReference>
<dbReference type="InterPro" id="IPR003599">
    <property type="entry name" value="Ig_sub"/>
</dbReference>
<feature type="compositionally biased region" description="Pro residues" evidence="3">
    <location>
        <begin position="595"/>
        <end position="612"/>
    </location>
</feature>